<feature type="chain" id="PRO_5014165341" evidence="1">
    <location>
        <begin position="31"/>
        <end position="255"/>
    </location>
</feature>
<evidence type="ECO:0000313" key="2">
    <source>
        <dbReference type="EMBL" id="PKU51573.1"/>
    </source>
</evidence>
<proteinExistence type="predicted"/>
<accession>A0A2I0UZS7</accession>
<sequence>MLNSKKIIASALCSTMLFASSSVCIPNAYASEIAPTEYRVVDSVTTDSSLNFNLVNSLNNIDINVEYTDDGFVVNSLNNGNEKSTLIYNSSTGIATLNGKDINLEITEPDFNADTNSDMSVYATDYVYVAPASLSFKGVATSFSDVATLMTGVIVIGAWLGVKLPNKLVSDKVSKALGAIGVTALIVERQVSGTWKADLVRTKDKFNTGYPGSINQYQYKFRYQDINSSLTIGPWKIDFAVDNVGDWWFQDKPMR</sequence>
<evidence type="ECO:0000313" key="3">
    <source>
        <dbReference type="Proteomes" id="UP000234956"/>
    </source>
</evidence>
<gene>
    <name evidence="2" type="ORF">CRI88_12800</name>
</gene>
<evidence type="ECO:0000256" key="1">
    <source>
        <dbReference type="SAM" id="SignalP"/>
    </source>
</evidence>
<dbReference type="AlphaFoldDB" id="A0A2I0UZS7"/>
<keyword evidence="1" id="KW-0732">Signal</keyword>
<name>A0A2I0UZS7_9BACI</name>
<reference evidence="2 3" key="1">
    <citation type="submission" date="2017-10" db="EMBL/GenBank/DDBJ databases">
        <title>Draft genome of Lysinibacillus fusiformis strain Juneja, a laboratory-derived pathogen of Drosophila melanogaster.</title>
        <authorList>
            <person name="Smith B.R."/>
            <person name="Unckless R.L."/>
        </authorList>
    </citation>
    <scope>NUCLEOTIDE SEQUENCE [LARGE SCALE GENOMIC DNA]</scope>
    <source>
        <strain evidence="2 3">Juneja</strain>
    </source>
</reference>
<feature type="signal peptide" evidence="1">
    <location>
        <begin position="1"/>
        <end position="30"/>
    </location>
</feature>
<protein>
    <submittedName>
        <fullName evidence="2">Uncharacterized protein</fullName>
    </submittedName>
</protein>
<dbReference type="Proteomes" id="UP000234956">
    <property type="component" value="Unassembled WGS sequence"/>
</dbReference>
<dbReference type="EMBL" id="PDFK01000003">
    <property type="protein sequence ID" value="PKU51573.1"/>
    <property type="molecule type" value="Genomic_DNA"/>
</dbReference>
<dbReference type="RefSeq" id="WP_058843688.1">
    <property type="nucleotide sequence ID" value="NZ_JAZBNI010000002.1"/>
</dbReference>
<organism evidence="2 3">
    <name type="scientific">Lysinibacillus fusiformis</name>
    <dbReference type="NCBI Taxonomy" id="28031"/>
    <lineage>
        <taxon>Bacteria</taxon>
        <taxon>Bacillati</taxon>
        <taxon>Bacillota</taxon>
        <taxon>Bacilli</taxon>
        <taxon>Bacillales</taxon>
        <taxon>Bacillaceae</taxon>
        <taxon>Lysinibacillus</taxon>
    </lineage>
</organism>
<comment type="caution">
    <text evidence="2">The sequence shown here is derived from an EMBL/GenBank/DDBJ whole genome shotgun (WGS) entry which is preliminary data.</text>
</comment>